<feature type="transmembrane region" description="Helical" evidence="6">
    <location>
        <begin position="144"/>
        <end position="166"/>
    </location>
</feature>
<proteinExistence type="inferred from homology"/>
<evidence type="ECO:0000256" key="5">
    <source>
        <dbReference type="ARBA" id="ARBA00038359"/>
    </source>
</evidence>
<dbReference type="InterPro" id="IPR049326">
    <property type="entry name" value="Rhodopsin_dom_fungi"/>
</dbReference>
<feature type="transmembrane region" description="Helical" evidence="6">
    <location>
        <begin position="258"/>
        <end position="278"/>
    </location>
</feature>
<dbReference type="PANTHER" id="PTHR33048">
    <property type="entry name" value="PTH11-LIKE INTEGRAL MEMBRANE PROTEIN (AFU_ORTHOLOGUE AFUA_5G11245)"/>
    <property type="match status" value="1"/>
</dbReference>
<comment type="subcellular location">
    <subcellularLocation>
        <location evidence="1">Membrane</location>
        <topology evidence="1">Multi-pass membrane protein</topology>
    </subcellularLocation>
</comment>
<feature type="transmembrane region" description="Helical" evidence="6">
    <location>
        <begin position="111"/>
        <end position="132"/>
    </location>
</feature>
<comment type="similarity">
    <text evidence="5">Belongs to the SAT4 family.</text>
</comment>
<keyword evidence="3 6" id="KW-1133">Transmembrane helix</keyword>
<gene>
    <name evidence="8" type="ORF">BDZ85DRAFT_269018</name>
</gene>
<feature type="transmembrane region" description="Helical" evidence="6">
    <location>
        <begin position="191"/>
        <end position="214"/>
    </location>
</feature>
<dbReference type="OrthoDB" id="10017208at2759"/>
<feature type="transmembrane region" description="Helical" evidence="6">
    <location>
        <begin position="61"/>
        <end position="82"/>
    </location>
</feature>
<feature type="domain" description="Rhodopsin" evidence="7">
    <location>
        <begin position="59"/>
        <end position="278"/>
    </location>
</feature>
<dbReference type="PANTHER" id="PTHR33048:SF47">
    <property type="entry name" value="INTEGRAL MEMBRANE PROTEIN-RELATED"/>
    <property type="match status" value="1"/>
</dbReference>
<dbReference type="Pfam" id="PF20684">
    <property type="entry name" value="Fung_rhodopsin"/>
    <property type="match status" value="1"/>
</dbReference>
<evidence type="ECO:0000256" key="2">
    <source>
        <dbReference type="ARBA" id="ARBA00022692"/>
    </source>
</evidence>
<name>A0A6A6G0K2_9PEZI</name>
<keyword evidence="9" id="KW-1185">Reference proteome</keyword>
<dbReference type="InterPro" id="IPR052337">
    <property type="entry name" value="SAT4-like"/>
</dbReference>
<reference evidence="9" key="1">
    <citation type="journal article" date="2020" name="Stud. Mycol.">
        <title>101 Dothideomycetes genomes: A test case for predicting lifestyles and emergence of pathogens.</title>
        <authorList>
            <person name="Haridas S."/>
            <person name="Albert R."/>
            <person name="Binder M."/>
            <person name="Bloem J."/>
            <person name="LaButti K."/>
            <person name="Salamov A."/>
            <person name="Andreopoulos B."/>
            <person name="Baker S."/>
            <person name="Barry K."/>
            <person name="Bills G."/>
            <person name="Bluhm B."/>
            <person name="Cannon C."/>
            <person name="Castanera R."/>
            <person name="Culley D."/>
            <person name="Daum C."/>
            <person name="Ezra D."/>
            <person name="Gonzalez J."/>
            <person name="Henrissat B."/>
            <person name="Kuo A."/>
            <person name="Liang C."/>
            <person name="Lipzen A."/>
            <person name="Lutzoni F."/>
            <person name="Magnuson J."/>
            <person name="Mondo S."/>
            <person name="Nolan M."/>
            <person name="Ohm R."/>
            <person name="Pangilinan J."/>
            <person name="Park H.-J."/>
            <person name="Ramirez L."/>
            <person name="Alfaro M."/>
            <person name="Sun H."/>
            <person name="Tritt A."/>
            <person name="Yoshinaga Y."/>
            <person name="Zwiers L.-H."/>
            <person name="Turgeon B."/>
            <person name="Goodwin S."/>
            <person name="Spatafora J."/>
            <person name="Crous P."/>
            <person name="Grigoriev I."/>
        </authorList>
    </citation>
    <scope>NUCLEOTIDE SEQUENCE [LARGE SCALE GENOMIC DNA]</scope>
    <source>
        <strain evidence="9">CECT 20119</strain>
    </source>
</reference>
<evidence type="ECO:0000256" key="4">
    <source>
        <dbReference type="ARBA" id="ARBA00023136"/>
    </source>
</evidence>
<dbReference type="Proteomes" id="UP000799538">
    <property type="component" value="Unassembled WGS sequence"/>
</dbReference>
<evidence type="ECO:0000313" key="9">
    <source>
        <dbReference type="Proteomes" id="UP000799538"/>
    </source>
</evidence>
<dbReference type="AlphaFoldDB" id="A0A6A6G0K2"/>
<protein>
    <recommendedName>
        <fullName evidence="7">Rhodopsin domain-containing protein</fullName>
    </recommendedName>
</protein>
<keyword evidence="2 6" id="KW-0812">Transmembrane</keyword>
<sequence>MKRNLHVPLACRYPCTSQLAVMFDAERATAASYACSAVAAAILLLRLIAARQQPNPFDASFFITVFSLVIVIVRLVVSKYALQYGTVNDYTGKVLTDEILERIRLGTILTLTLRILLTTILWAMCLLLLLLYRRFMSHIYWMKPAILATAALICVTYLAVVFATFLECRPLHKFWQVSPPPGQCVKALVQVSLQCVGNIIIDFALIGISVPVLFIQGSSSAQRVKLAVLFSLGIFCVVVNCLRLFYTFQQKSAQPARTFWASIAIVVSAFVANAPVIYDSFRLKKAKKTSSSKTQSRRGITTVEVDNMEMNLVDREDLEYKDGITKHTVFSVDRQEAEDTDHHKTTRFIRDI</sequence>
<evidence type="ECO:0000313" key="8">
    <source>
        <dbReference type="EMBL" id="KAF2219163.1"/>
    </source>
</evidence>
<feature type="transmembrane region" description="Helical" evidence="6">
    <location>
        <begin position="226"/>
        <end position="246"/>
    </location>
</feature>
<feature type="transmembrane region" description="Helical" evidence="6">
    <location>
        <begin position="30"/>
        <end position="49"/>
    </location>
</feature>
<accession>A0A6A6G0K2</accession>
<evidence type="ECO:0000256" key="3">
    <source>
        <dbReference type="ARBA" id="ARBA00022989"/>
    </source>
</evidence>
<organism evidence="8 9">
    <name type="scientific">Elsinoe ampelina</name>
    <dbReference type="NCBI Taxonomy" id="302913"/>
    <lineage>
        <taxon>Eukaryota</taxon>
        <taxon>Fungi</taxon>
        <taxon>Dikarya</taxon>
        <taxon>Ascomycota</taxon>
        <taxon>Pezizomycotina</taxon>
        <taxon>Dothideomycetes</taxon>
        <taxon>Dothideomycetidae</taxon>
        <taxon>Myriangiales</taxon>
        <taxon>Elsinoaceae</taxon>
        <taxon>Elsinoe</taxon>
    </lineage>
</organism>
<evidence type="ECO:0000256" key="6">
    <source>
        <dbReference type="SAM" id="Phobius"/>
    </source>
</evidence>
<dbReference type="GO" id="GO:0016020">
    <property type="term" value="C:membrane"/>
    <property type="evidence" value="ECO:0007669"/>
    <property type="project" value="UniProtKB-SubCell"/>
</dbReference>
<dbReference type="EMBL" id="ML992519">
    <property type="protein sequence ID" value="KAF2219163.1"/>
    <property type="molecule type" value="Genomic_DNA"/>
</dbReference>
<evidence type="ECO:0000259" key="7">
    <source>
        <dbReference type="Pfam" id="PF20684"/>
    </source>
</evidence>
<evidence type="ECO:0000256" key="1">
    <source>
        <dbReference type="ARBA" id="ARBA00004141"/>
    </source>
</evidence>
<keyword evidence="4 6" id="KW-0472">Membrane</keyword>